<comment type="subcellular location">
    <subcellularLocation>
        <location evidence="1">Cell membrane</location>
        <topology evidence="1">Multi-pass membrane protein</topology>
    </subcellularLocation>
</comment>
<keyword evidence="5 7" id="KW-1133">Transmembrane helix</keyword>
<dbReference type="Proteomes" id="UP000622245">
    <property type="component" value="Unassembled WGS sequence"/>
</dbReference>
<feature type="transmembrane region" description="Helical" evidence="7">
    <location>
        <begin position="260"/>
        <end position="279"/>
    </location>
</feature>
<organism evidence="9 10">
    <name type="scientific">Micromonospora tarensis</name>
    <dbReference type="NCBI Taxonomy" id="2806100"/>
    <lineage>
        <taxon>Bacteria</taxon>
        <taxon>Bacillati</taxon>
        <taxon>Actinomycetota</taxon>
        <taxon>Actinomycetes</taxon>
        <taxon>Micromonosporales</taxon>
        <taxon>Micromonosporaceae</taxon>
        <taxon>Micromonospora</taxon>
    </lineage>
</organism>
<feature type="domain" description="ABC transporter" evidence="8">
    <location>
        <begin position="348"/>
        <end position="591"/>
    </location>
</feature>
<dbReference type="Gene3D" id="1.20.1560.10">
    <property type="entry name" value="ABC transporter type 1, transmembrane domain"/>
    <property type="match status" value="1"/>
</dbReference>
<evidence type="ECO:0000313" key="9">
    <source>
        <dbReference type="EMBL" id="MBM0274280.1"/>
    </source>
</evidence>
<dbReference type="EMBL" id="JAEVHL010000004">
    <property type="protein sequence ID" value="MBM0274280.1"/>
    <property type="molecule type" value="Genomic_DNA"/>
</dbReference>
<dbReference type="PANTHER" id="PTHR24221">
    <property type="entry name" value="ATP-BINDING CASSETTE SUB-FAMILY B"/>
    <property type="match status" value="1"/>
</dbReference>
<accession>A0ABS1YA51</accession>
<sequence>MRLGWLKELWRDRVALLRLLKPVGGVAMTGLLATHLVVAVAPPGVALATGWLVREADVGWSLAGLLAPLCVIAVLILLSQVGEALREPLELLASRRVDGRFRARIRARVAATPGIRYLEDNEYVVAVGRASELGGWRERTPGTAATGQLTVLSRMFSALASAAVIAGYSPLLAVGVLAMILVMRSIIRRQWIHLNVLWDVWTDDRLRMDYWSSTLTGLDTSKEVRLFGLARWLADRRQDQALGWITELWRERRRILRAQGWTFLLAAVSGFAAFYVPAAAVQSGSMTVADLITVVVAAWGVFAIGNMGWEAFDIEHGKGALRAYARLAVSEADRGRRELPVSATPASLRFQGLSHRYPGATRPVLDRLDLNVGSGEVLAVVGRNGAGKTTLVKVLAGLYKPTAGRITADGVDLAEVDPDHWRRHITAVFQDFVRYPGTVRENIVLGAPEVPPDDEAIRAALELAGGGALLARLPAGLDSLLARDYTGGIDLSGGEWQTIAIGRALYAVRHGRRVLVLDEPTAHLDVRAEADFYGRVIGAVTDATIILISHRLSTVRRADRIVFLEAGRIVEQGTHDELVAGSGRYAQLYELQARRFRSPRDPVTS</sequence>
<evidence type="ECO:0000256" key="1">
    <source>
        <dbReference type="ARBA" id="ARBA00004651"/>
    </source>
</evidence>
<dbReference type="InterPro" id="IPR003593">
    <property type="entry name" value="AAA+_ATPase"/>
</dbReference>
<dbReference type="InterPro" id="IPR003439">
    <property type="entry name" value="ABC_transporter-like_ATP-bd"/>
</dbReference>
<feature type="transmembrane region" description="Helical" evidence="7">
    <location>
        <begin position="60"/>
        <end position="81"/>
    </location>
</feature>
<name>A0ABS1YA51_9ACTN</name>
<evidence type="ECO:0000259" key="8">
    <source>
        <dbReference type="PROSITE" id="PS50893"/>
    </source>
</evidence>
<evidence type="ECO:0000256" key="7">
    <source>
        <dbReference type="SAM" id="Phobius"/>
    </source>
</evidence>
<dbReference type="SUPFAM" id="SSF52540">
    <property type="entry name" value="P-loop containing nucleoside triphosphate hydrolases"/>
    <property type="match status" value="1"/>
</dbReference>
<keyword evidence="4 9" id="KW-0067">ATP-binding</keyword>
<evidence type="ECO:0000256" key="4">
    <source>
        <dbReference type="ARBA" id="ARBA00022840"/>
    </source>
</evidence>
<dbReference type="InterPro" id="IPR027417">
    <property type="entry name" value="P-loop_NTPase"/>
</dbReference>
<dbReference type="PROSITE" id="PS50893">
    <property type="entry name" value="ABC_TRANSPORTER_2"/>
    <property type="match status" value="1"/>
</dbReference>
<evidence type="ECO:0000256" key="3">
    <source>
        <dbReference type="ARBA" id="ARBA00022741"/>
    </source>
</evidence>
<dbReference type="GO" id="GO:0005524">
    <property type="term" value="F:ATP binding"/>
    <property type="evidence" value="ECO:0007669"/>
    <property type="project" value="UniProtKB-KW"/>
</dbReference>
<evidence type="ECO:0000256" key="5">
    <source>
        <dbReference type="ARBA" id="ARBA00022989"/>
    </source>
</evidence>
<proteinExistence type="predicted"/>
<reference evidence="9 10" key="1">
    <citation type="submission" date="2021-01" db="EMBL/GenBank/DDBJ databases">
        <title>Draft genome sequence of Micromonospora sp. strain STR1s_6.</title>
        <authorList>
            <person name="Karlyshev A."/>
            <person name="Jawad R."/>
        </authorList>
    </citation>
    <scope>NUCLEOTIDE SEQUENCE [LARGE SCALE GENOMIC DNA]</scope>
    <source>
        <strain evidence="9 10">STR1S-6</strain>
    </source>
</reference>
<keyword evidence="10" id="KW-1185">Reference proteome</keyword>
<dbReference type="PANTHER" id="PTHR24221:SF646">
    <property type="entry name" value="HAEMOLYSIN SECRETION ATP-BINDING PROTEIN"/>
    <property type="match status" value="1"/>
</dbReference>
<dbReference type="SUPFAM" id="SSF90123">
    <property type="entry name" value="ABC transporter transmembrane region"/>
    <property type="match status" value="1"/>
</dbReference>
<evidence type="ECO:0000313" key="10">
    <source>
        <dbReference type="Proteomes" id="UP000622245"/>
    </source>
</evidence>
<protein>
    <submittedName>
        <fullName evidence="9">ATP-binding cassette domain-containing protein</fullName>
    </submittedName>
</protein>
<evidence type="ECO:0000256" key="6">
    <source>
        <dbReference type="ARBA" id="ARBA00023136"/>
    </source>
</evidence>
<gene>
    <name evidence="9" type="ORF">JM949_01780</name>
</gene>
<feature type="transmembrane region" description="Helical" evidence="7">
    <location>
        <begin position="291"/>
        <end position="312"/>
    </location>
</feature>
<comment type="caution">
    <text evidence="9">The sequence shown here is derived from an EMBL/GenBank/DDBJ whole genome shotgun (WGS) entry which is preliminary data.</text>
</comment>
<dbReference type="SMART" id="SM00382">
    <property type="entry name" value="AAA"/>
    <property type="match status" value="1"/>
</dbReference>
<keyword evidence="2 7" id="KW-0812">Transmembrane</keyword>
<dbReference type="Pfam" id="PF00005">
    <property type="entry name" value="ABC_tran"/>
    <property type="match status" value="1"/>
</dbReference>
<keyword evidence="3" id="KW-0547">Nucleotide-binding</keyword>
<feature type="transmembrane region" description="Helical" evidence="7">
    <location>
        <begin position="158"/>
        <end position="182"/>
    </location>
</feature>
<feature type="transmembrane region" description="Helical" evidence="7">
    <location>
        <begin position="26"/>
        <end position="53"/>
    </location>
</feature>
<evidence type="ECO:0000256" key="2">
    <source>
        <dbReference type="ARBA" id="ARBA00022692"/>
    </source>
</evidence>
<dbReference type="InterPro" id="IPR039421">
    <property type="entry name" value="Type_1_exporter"/>
</dbReference>
<dbReference type="Gene3D" id="3.40.50.300">
    <property type="entry name" value="P-loop containing nucleotide triphosphate hydrolases"/>
    <property type="match status" value="1"/>
</dbReference>
<keyword evidence="6 7" id="KW-0472">Membrane</keyword>
<dbReference type="RefSeq" id="WP_203146706.1">
    <property type="nucleotide sequence ID" value="NZ_JAEVHL010000004.1"/>
</dbReference>
<dbReference type="InterPro" id="IPR036640">
    <property type="entry name" value="ABC1_TM_sf"/>
</dbReference>